<evidence type="ECO:0000313" key="1">
    <source>
        <dbReference type="EMBL" id="CAJ0590136.1"/>
    </source>
</evidence>
<organism evidence="1 2">
    <name type="scientific">Cylicocyclus nassatus</name>
    <name type="common">Nematode worm</name>
    <dbReference type="NCBI Taxonomy" id="53992"/>
    <lineage>
        <taxon>Eukaryota</taxon>
        <taxon>Metazoa</taxon>
        <taxon>Ecdysozoa</taxon>
        <taxon>Nematoda</taxon>
        <taxon>Chromadorea</taxon>
        <taxon>Rhabditida</taxon>
        <taxon>Rhabditina</taxon>
        <taxon>Rhabditomorpha</taxon>
        <taxon>Strongyloidea</taxon>
        <taxon>Strongylidae</taxon>
        <taxon>Cylicocyclus</taxon>
    </lineage>
</organism>
<protein>
    <submittedName>
        <fullName evidence="1">Uncharacterized protein</fullName>
    </submittedName>
</protein>
<reference evidence="1" key="1">
    <citation type="submission" date="2023-07" db="EMBL/GenBank/DDBJ databases">
        <authorList>
            <consortium name="CYATHOMIX"/>
        </authorList>
    </citation>
    <scope>NUCLEOTIDE SEQUENCE</scope>
    <source>
        <strain evidence="1">N/A</strain>
    </source>
</reference>
<name>A0AA36GIL4_CYLNA</name>
<comment type="caution">
    <text evidence="1">The sequence shown here is derived from an EMBL/GenBank/DDBJ whole genome shotgun (WGS) entry which is preliminary data.</text>
</comment>
<dbReference type="Proteomes" id="UP001176961">
    <property type="component" value="Unassembled WGS sequence"/>
</dbReference>
<dbReference type="EMBL" id="CATQJL010000001">
    <property type="protein sequence ID" value="CAJ0590136.1"/>
    <property type="molecule type" value="Genomic_DNA"/>
</dbReference>
<evidence type="ECO:0000313" key="2">
    <source>
        <dbReference type="Proteomes" id="UP001176961"/>
    </source>
</evidence>
<dbReference type="AlphaFoldDB" id="A0AA36GIL4"/>
<sequence>MFAGEKLGKVSQDTQIIEFSQEEQPLVSLYSRSVQPELSIDLLTSTNSKPASVELQKKKAIATYTKVETALCAQDFCGIALLIQISKILSNFSKV</sequence>
<accession>A0AA36GIL4</accession>
<gene>
    <name evidence="1" type="ORF">CYNAS_LOCUS2119</name>
</gene>
<keyword evidence="2" id="KW-1185">Reference proteome</keyword>
<proteinExistence type="predicted"/>